<dbReference type="InterPro" id="IPR013785">
    <property type="entry name" value="Aldolase_TIM"/>
</dbReference>
<evidence type="ECO:0000313" key="1">
    <source>
        <dbReference type="EMBL" id="GJH30946.1"/>
    </source>
</evidence>
<dbReference type="AlphaFoldDB" id="A0AA37MT25"/>
<organism evidence="1 2">
    <name type="scientific">Caballeronia novacaledonica</name>
    <dbReference type="NCBI Taxonomy" id="1544861"/>
    <lineage>
        <taxon>Bacteria</taxon>
        <taxon>Pseudomonadati</taxon>
        <taxon>Pseudomonadota</taxon>
        <taxon>Betaproteobacteria</taxon>
        <taxon>Burkholderiales</taxon>
        <taxon>Burkholderiaceae</taxon>
        <taxon>Caballeronia</taxon>
    </lineage>
</organism>
<gene>
    <name evidence="1" type="ORF">CBA19CS42_40540</name>
</gene>
<dbReference type="EMBL" id="BPUS01000053">
    <property type="protein sequence ID" value="GJH30946.1"/>
    <property type="molecule type" value="Genomic_DNA"/>
</dbReference>
<protein>
    <submittedName>
        <fullName evidence="1">Radical SAM protein</fullName>
    </submittedName>
</protein>
<dbReference type="Gene3D" id="3.20.20.70">
    <property type="entry name" value="Aldolase class I"/>
    <property type="match status" value="1"/>
</dbReference>
<sequence length="274" mass="30782">MKLVDFATRSGYATRIVTSGYFARDIEVARLRLLPLVEAGLKEIAVSWDDYHEEFVRFEDVKNLIYVAYTETALKICVNIVRGGNSRWTKARLARLLPNSQNIDIFESPLNMTGRASDRLKSTSVRKSCELGPCPYVIKSPTLSADGHLLACCGVIPNTERLRIVSDFRGESVQEQIGFAKKNLLFKWLSVQGPYSIIRWIGERYGLHVPDRSEIGGNCEACKRLFEGEDFQKFLDSALEEMSLPIQSELLQLESLVNAGLVKQMAEPETSVNA</sequence>
<proteinExistence type="predicted"/>
<comment type="caution">
    <text evidence="1">The sequence shown here is derived from an EMBL/GenBank/DDBJ whole genome shotgun (WGS) entry which is preliminary data.</text>
</comment>
<evidence type="ECO:0000313" key="2">
    <source>
        <dbReference type="Proteomes" id="UP001055111"/>
    </source>
</evidence>
<accession>A0AA37MT25</accession>
<dbReference type="Proteomes" id="UP001055111">
    <property type="component" value="Unassembled WGS sequence"/>
</dbReference>
<reference evidence="1" key="1">
    <citation type="submission" date="2022-09" db="EMBL/GenBank/DDBJ databases">
        <title>Isolation and characterization of 3-chlorobenzoate degrading bacteria from soils in Shizuoka.</title>
        <authorList>
            <person name="Ifat A."/>
            <person name="Ogawa N."/>
            <person name="Kimbara K."/>
            <person name="Moriuchi R."/>
            <person name="Dohra H."/>
            <person name="Shintani M."/>
        </authorList>
    </citation>
    <scope>NUCLEOTIDE SEQUENCE</scope>
    <source>
        <strain evidence="1">19CS4-2</strain>
    </source>
</reference>
<name>A0AA37MT25_9BURK</name>